<evidence type="ECO:0000313" key="2">
    <source>
        <dbReference type="EMBL" id="ASG20190.1"/>
    </source>
</evidence>
<dbReference type="Gene3D" id="3.40.50.150">
    <property type="entry name" value="Vaccinia Virus protein VP39"/>
    <property type="match status" value="1"/>
</dbReference>
<dbReference type="Pfam" id="PF08241">
    <property type="entry name" value="Methyltransf_11"/>
    <property type="match status" value="1"/>
</dbReference>
<gene>
    <name evidence="2" type="ORF">Y958_04680</name>
</gene>
<dbReference type="KEGG" id="nao:Y958_04680"/>
<keyword evidence="2" id="KW-0489">Methyltransferase</keyword>
<dbReference type="GO" id="GO:0008757">
    <property type="term" value="F:S-adenosylmethionine-dependent methyltransferase activity"/>
    <property type="evidence" value="ECO:0007669"/>
    <property type="project" value="InterPro"/>
</dbReference>
<name>A0A248JNX1_9PROT</name>
<evidence type="ECO:0000313" key="3">
    <source>
        <dbReference type="Proteomes" id="UP000197153"/>
    </source>
</evidence>
<organism evidence="2 3">
    <name type="scientific">Nitrospirillum viridazoti CBAmc</name>
    <dbReference type="NCBI Taxonomy" id="1441467"/>
    <lineage>
        <taxon>Bacteria</taxon>
        <taxon>Pseudomonadati</taxon>
        <taxon>Pseudomonadota</taxon>
        <taxon>Alphaproteobacteria</taxon>
        <taxon>Rhodospirillales</taxon>
        <taxon>Azospirillaceae</taxon>
        <taxon>Nitrospirillum</taxon>
        <taxon>Nitrospirillum viridazoti</taxon>
    </lineage>
</organism>
<dbReference type="PANTHER" id="PTHR42912">
    <property type="entry name" value="METHYLTRANSFERASE"/>
    <property type="match status" value="1"/>
</dbReference>
<keyword evidence="3" id="KW-1185">Reference proteome</keyword>
<dbReference type="RefSeq" id="WP_088871085.1">
    <property type="nucleotide sequence ID" value="NZ_CP022110.1"/>
</dbReference>
<dbReference type="AlphaFoldDB" id="A0A248JNX1"/>
<proteinExistence type="predicted"/>
<dbReference type="InterPro" id="IPR050508">
    <property type="entry name" value="Methyltransf_Superfamily"/>
</dbReference>
<dbReference type="InterPro" id="IPR029063">
    <property type="entry name" value="SAM-dependent_MTases_sf"/>
</dbReference>
<dbReference type="Proteomes" id="UP000197153">
    <property type="component" value="Chromosome 1"/>
</dbReference>
<protein>
    <submittedName>
        <fullName evidence="2">SAM-dependent methyltransferase</fullName>
    </submittedName>
</protein>
<reference evidence="2 3" key="1">
    <citation type="submission" date="2017-06" db="EMBL/GenBank/DDBJ databases">
        <title>Complete genome sequence of Nitrospirillum amazonense strain CBAmC, an endophytic nitrogen-fixing and plant growth-promoting bacterium, isolated from sugarcane.</title>
        <authorList>
            <person name="Schwab S."/>
            <person name="dos Santos Teixeira K.R."/>
            <person name="Simoes Araujo J.L."/>
            <person name="Soares Vidal M."/>
            <person name="Borges de Freitas H.R."/>
            <person name="Rivello Crivelaro A.L."/>
            <person name="Bueno de Camargo Nunes A."/>
            <person name="dos Santos C.M."/>
            <person name="Palmeira da Silva Rosa D."/>
            <person name="da Silva Padilha D."/>
            <person name="da Silva E."/>
            <person name="Araujo Terra L."/>
            <person name="Soares Mendes V."/>
            <person name="Farinelli L."/>
            <person name="Magalhaes Cruz L."/>
            <person name="Baldani J.I."/>
        </authorList>
    </citation>
    <scope>NUCLEOTIDE SEQUENCE [LARGE SCALE GENOMIC DNA]</scope>
    <source>
        <strain evidence="2 3">CBAmC</strain>
    </source>
</reference>
<dbReference type="SUPFAM" id="SSF53335">
    <property type="entry name" value="S-adenosyl-L-methionine-dependent methyltransferases"/>
    <property type="match status" value="1"/>
</dbReference>
<feature type="domain" description="Methyltransferase type 11" evidence="1">
    <location>
        <begin position="50"/>
        <end position="142"/>
    </location>
</feature>
<keyword evidence="2" id="KW-0808">Transferase</keyword>
<evidence type="ECO:0000259" key="1">
    <source>
        <dbReference type="Pfam" id="PF08241"/>
    </source>
</evidence>
<sequence>MPETTVFLPLVDAYDRWSAFYDRYDNPMVFGARQIVRGIAERVAGQAVVEFGCGTGRNLQLLKQSGARSVAGCDLSAGMLARAREHDPALVLFHQDMAQPLPLADGAADLVLFSLALEHVAVLTPPLREAKRLLSNDGKIVLIEIHPFLTLSNVAAHFRDEGTVVTMPTFPHGFSDYLNAADESGLHIAECREWRPRDFDGPVPEKVFKRGPDVPLIVEFVLRSPSRA</sequence>
<accession>A0A248JNX1</accession>
<dbReference type="EMBL" id="CP022110">
    <property type="protein sequence ID" value="ASG20190.1"/>
    <property type="molecule type" value="Genomic_DNA"/>
</dbReference>
<dbReference type="CDD" id="cd02440">
    <property type="entry name" value="AdoMet_MTases"/>
    <property type="match status" value="1"/>
</dbReference>
<dbReference type="PANTHER" id="PTHR42912:SF93">
    <property type="entry name" value="N6-ADENOSINE-METHYLTRANSFERASE TMT1A"/>
    <property type="match status" value="1"/>
</dbReference>
<dbReference type="InterPro" id="IPR013216">
    <property type="entry name" value="Methyltransf_11"/>
</dbReference>
<dbReference type="GO" id="GO:0032259">
    <property type="term" value="P:methylation"/>
    <property type="evidence" value="ECO:0007669"/>
    <property type="project" value="UniProtKB-KW"/>
</dbReference>